<evidence type="ECO:0000313" key="2">
    <source>
        <dbReference type="Proteomes" id="UP001556367"/>
    </source>
</evidence>
<gene>
    <name evidence="1" type="ORF">HGRIS_004040</name>
</gene>
<dbReference type="EMBL" id="JASNQZ010000007">
    <property type="protein sequence ID" value="KAL0955127.1"/>
    <property type="molecule type" value="Genomic_DNA"/>
</dbReference>
<comment type="caution">
    <text evidence="1">The sequence shown here is derived from an EMBL/GenBank/DDBJ whole genome shotgun (WGS) entry which is preliminary data.</text>
</comment>
<organism evidence="1 2">
    <name type="scientific">Hohenbuehelia grisea</name>
    <dbReference type="NCBI Taxonomy" id="104357"/>
    <lineage>
        <taxon>Eukaryota</taxon>
        <taxon>Fungi</taxon>
        <taxon>Dikarya</taxon>
        <taxon>Basidiomycota</taxon>
        <taxon>Agaricomycotina</taxon>
        <taxon>Agaricomycetes</taxon>
        <taxon>Agaricomycetidae</taxon>
        <taxon>Agaricales</taxon>
        <taxon>Pleurotineae</taxon>
        <taxon>Pleurotaceae</taxon>
        <taxon>Hohenbuehelia</taxon>
    </lineage>
</organism>
<protein>
    <submittedName>
        <fullName evidence="1">Uncharacterized protein</fullName>
    </submittedName>
</protein>
<keyword evidence="2" id="KW-1185">Reference proteome</keyword>
<sequence length="299" mass="33765">MGHDELCILSAIRLYHGGPSLLYLKSEGPEIAEIILHNLTSSPYLRTFPTYDLQEIVDYLIQTHAVLGNIIGVFPWKAYSGTEWDGFAPWVIIGMFDDDISGGAVPWIELQTEGTLRRRAPLGREVGVRRVRNIDRLCNFTEYWDEEAQCWKDGYTGISNHHIRVNIICHKAPLAYLKTWINWTSLPPRSTAFPDDPEALSVEAELYEIVNSRKVWRGDFGTAPPFIDYGGIEEMSEQYYQDVFRSTWDGSTRHLERAIRDGQIGVALMIALSRDFGAWMCVRTDVANAANAPSSGSSC</sequence>
<accession>A0ABR3JI99</accession>
<name>A0ABR3JI99_9AGAR</name>
<proteinExistence type="predicted"/>
<reference evidence="2" key="1">
    <citation type="submission" date="2024-06" db="EMBL/GenBank/DDBJ databases">
        <title>Multi-omics analyses provide insights into the biosynthesis of the anticancer antibiotic pleurotin in Hohenbuehelia grisea.</title>
        <authorList>
            <person name="Weaver J.A."/>
            <person name="Alberti F."/>
        </authorList>
    </citation>
    <scope>NUCLEOTIDE SEQUENCE [LARGE SCALE GENOMIC DNA]</scope>
    <source>
        <strain evidence="2">T-177</strain>
    </source>
</reference>
<dbReference type="Proteomes" id="UP001556367">
    <property type="component" value="Unassembled WGS sequence"/>
</dbReference>
<evidence type="ECO:0000313" key="1">
    <source>
        <dbReference type="EMBL" id="KAL0955127.1"/>
    </source>
</evidence>